<organism evidence="1 2">
    <name type="scientific">Roseibium aggregatum</name>
    <dbReference type="NCBI Taxonomy" id="187304"/>
    <lineage>
        <taxon>Bacteria</taxon>
        <taxon>Pseudomonadati</taxon>
        <taxon>Pseudomonadota</taxon>
        <taxon>Alphaproteobacteria</taxon>
        <taxon>Hyphomicrobiales</taxon>
        <taxon>Stappiaceae</taxon>
        <taxon>Roseibium</taxon>
    </lineage>
</organism>
<name>A0A0M6XXZ7_9HYPH</name>
<proteinExistence type="predicted"/>
<reference evidence="2" key="1">
    <citation type="submission" date="2015-07" db="EMBL/GenBank/DDBJ databases">
        <authorList>
            <person name="Rodrigo-Torres Lidia"/>
            <person name="Arahal R.David."/>
        </authorList>
    </citation>
    <scope>NUCLEOTIDE SEQUENCE [LARGE SCALE GENOMIC DNA]</scope>
    <source>
        <strain evidence="2">CECT 4801</strain>
    </source>
</reference>
<dbReference type="Proteomes" id="UP000048926">
    <property type="component" value="Unassembled WGS sequence"/>
</dbReference>
<dbReference type="RefSeq" id="WP_082444444.1">
    <property type="nucleotide sequence ID" value="NZ_CXST01000001.1"/>
</dbReference>
<sequence length="81" mass="9461">MTEQASKNTKYARQARWRSRNPLKVWAHSAMQSALRRGLIEKKPCEVCGDPNSEGHHDDYQKPMVVRWLCRRHHKAVHAKG</sequence>
<protein>
    <submittedName>
        <fullName evidence="1">Uncharacterized protein</fullName>
    </submittedName>
</protein>
<dbReference type="OrthoDB" id="8278054at2"/>
<evidence type="ECO:0000313" key="2">
    <source>
        <dbReference type="Proteomes" id="UP000048926"/>
    </source>
</evidence>
<accession>A0A0M6XXZ7</accession>
<evidence type="ECO:0000313" key="1">
    <source>
        <dbReference type="EMBL" id="CTQ42705.1"/>
    </source>
</evidence>
<gene>
    <name evidence="1" type="ORF">LAL4801_01141</name>
</gene>
<keyword evidence="2" id="KW-1185">Reference proteome</keyword>
<dbReference type="EMBL" id="CXST01000001">
    <property type="protein sequence ID" value="CTQ42705.1"/>
    <property type="molecule type" value="Genomic_DNA"/>
</dbReference>
<dbReference type="AlphaFoldDB" id="A0A0M6XXZ7"/>